<evidence type="ECO:0000259" key="7">
    <source>
        <dbReference type="PROSITE" id="PS51194"/>
    </source>
</evidence>
<keyword evidence="2 8" id="KW-0547">Nucleotide-binding</keyword>
<organism evidence="8 9">
    <name type="scientific">Pseudomonas soli</name>
    <dbReference type="NCBI Taxonomy" id="1306993"/>
    <lineage>
        <taxon>Bacteria</taxon>
        <taxon>Pseudomonadati</taxon>
        <taxon>Pseudomonadota</taxon>
        <taxon>Gammaproteobacteria</taxon>
        <taxon>Pseudomonadales</taxon>
        <taxon>Pseudomonadaceae</taxon>
        <taxon>Pseudomonas</taxon>
    </lineage>
</organism>
<protein>
    <submittedName>
        <fullName evidence="8">DEAD/DEAH box helicase</fullName>
        <ecNumber evidence="8">3.6.4.-</ecNumber>
    </submittedName>
</protein>
<dbReference type="CDD" id="cd18793">
    <property type="entry name" value="SF2_C_SNF"/>
    <property type="match status" value="1"/>
</dbReference>
<dbReference type="SMART" id="SM00487">
    <property type="entry name" value="DEXDc"/>
    <property type="match status" value="1"/>
</dbReference>
<feature type="domain" description="Helicase C-terminal" evidence="7">
    <location>
        <begin position="935"/>
        <end position="1092"/>
    </location>
</feature>
<keyword evidence="2 8" id="KW-0347">Helicase</keyword>
<dbReference type="GO" id="GO:0004386">
    <property type="term" value="F:helicase activity"/>
    <property type="evidence" value="ECO:0007669"/>
    <property type="project" value="UniProtKB-KW"/>
</dbReference>
<dbReference type="InterPro" id="IPR001650">
    <property type="entry name" value="Helicase_C-like"/>
</dbReference>
<dbReference type="EMBL" id="JAZDQQ010000003">
    <property type="protein sequence ID" value="MEE1879499.1"/>
    <property type="molecule type" value="Genomic_DNA"/>
</dbReference>
<dbReference type="RefSeq" id="WP_330125901.1">
    <property type="nucleotide sequence ID" value="NZ_JAZDQQ010000003.1"/>
</dbReference>
<dbReference type="Gene3D" id="3.40.50.10810">
    <property type="entry name" value="Tandem AAA-ATPase domain"/>
    <property type="match status" value="1"/>
</dbReference>
<evidence type="ECO:0000256" key="3">
    <source>
        <dbReference type="PROSITE-ProRule" id="PRU00325"/>
    </source>
</evidence>
<evidence type="ECO:0000259" key="5">
    <source>
        <dbReference type="PROSITE" id="PS50966"/>
    </source>
</evidence>
<accession>A0ABU7GKC8</accession>
<evidence type="ECO:0000256" key="2">
    <source>
        <dbReference type="ARBA" id="ARBA00022806"/>
    </source>
</evidence>
<keyword evidence="1 8" id="KW-0378">Hydrolase</keyword>
<reference evidence="8 9" key="1">
    <citation type="submission" date="2024-01" db="EMBL/GenBank/DDBJ databases">
        <title>Unpublished Manusciprt.</title>
        <authorList>
            <person name="Duman M."/>
            <person name="Valdes E.G."/>
            <person name="Ajmi N."/>
            <person name="Altun S."/>
            <person name="Saticioglu I.B."/>
        </authorList>
    </citation>
    <scope>NUCLEOTIDE SEQUENCE [LARGE SCALE GENOMIC DNA]</scope>
    <source>
        <strain evidence="8 9">139P</strain>
    </source>
</reference>
<dbReference type="InterPro" id="IPR027417">
    <property type="entry name" value="P-loop_NTPase"/>
</dbReference>
<feature type="domain" description="SWIM-type" evidence="5">
    <location>
        <begin position="58"/>
        <end position="97"/>
    </location>
</feature>
<dbReference type="InterPro" id="IPR014001">
    <property type="entry name" value="Helicase_ATP-bd"/>
</dbReference>
<dbReference type="InterPro" id="IPR000330">
    <property type="entry name" value="SNF2_N"/>
</dbReference>
<dbReference type="CDD" id="cd18012">
    <property type="entry name" value="DEXQc_arch_SWI2_SNF2"/>
    <property type="match status" value="1"/>
</dbReference>
<dbReference type="Gene3D" id="3.40.50.300">
    <property type="entry name" value="P-loop containing nucleotide triphosphate hydrolases"/>
    <property type="match status" value="1"/>
</dbReference>
<evidence type="ECO:0000256" key="1">
    <source>
        <dbReference type="ARBA" id="ARBA00022801"/>
    </source>
</evidence>
<evidence type="ECO:0000313" key="9">
    <source>
        <dbReference type="Proteomes" id="UP001329505"/>
    </source>
</evidence>
<dbReference type="InterPro" id="IPR049730">
    <property type="entry name" value="SNF2/RAD54-like_C"/>
</dbReference>
<keyword evidence="3" id="KW-0863">Zinc-finger</keyword>
<dbReference type="SMART" id="SM00490">
    <property type="entry name" value="HELICc"/>
    <property type="match status" value="1"/>
</dbReference>
<evidence type="ECO:0000259" key="6">
    <source>
        <dbReference type="PROSITE" id="PS51192"/>
    </source>
</evidence>
<gene>
    <name evidence="8" type="ORF">V0R55_04960</name>
</gene>
<dbReference type="Pfam" id="PF00271">
    <property type="entry name" value="Helicase_C"/>
    <property type="match status" value="1"/>
</dbReference>
<dbReference type="PANTHER" id="PTHR10799">
    <property type="entry name" value="SNF2/RAD54 HELICASE FAMILY"/>
    <property type="match status" value="1"/>
</dbReference>
<dbReference type="PROSITE" id="PS51192">
    <property type="entry name" value="HELICASE_ATP_BIND_1"/>
    <property type="match status" value="1"/>
</dbReference>
<dbReference type="Pfam" id="PF00176">
    <property type="entry name" value="SNF2-rel_dom"/>
    <property type="match status" value="1"/>
</dbReference>
<sequence length="1104" mass="124434">MNADVQKLVAENRSWKRDFSAATLQRGERYAEQGLVQIQSDGESRIDSTCRGSGGNVYRQRIIITARPSGQCHVRGNCSCPVGENCKHCAAALYTLASSYGRGAASGEQLPHHLQHWLQGLEQPTPRQDGAEDRRGRMVCYELMLVDDHSSCALRVRKGTREEHGIRYSRIHSLYELLYEPPKYVKEEDLRILRQLSAQNAPYGQERGYTLKGHEGGELLQRVLDTGRLMFIEGLPLLQQGAERRAQFRWVRLDNGDYRGMWYCGEQPLNCILPLIPLFYFDIDTKEVGTVSHDLDPHTALQLSLAPDVPEHLIVPLSHKLNALNHRLPTPTAVQEEQLDGIEPTPHLTLGSLEFSAYTPKTGRMQRQMQHRAALAFDYDGLRASGSDDKPLSRLVGTTSQRIQRQPQAEQALRKALRDHGFKVATRQSKALPDSAGEMYQLPDDEAWLRFAREGLPRLREAGWVIDVHRDFAFNLHEVDDWYATIEEAPGHEWFDLELGIVVDGQRHSLLPIVLQLLRTSPELLRPSELARRNDDEHLLIDLNRARHDGPALRVALPYGRIKAVMGTLGELYLHDDAVGPSLRLDRTDAARLNDIDHLPLQWEGGSHVRDLGRRLRDARDLQVTPPEGLNATLRPYQQQGLNWLQALREMGTGGILGDDMGLGKTLQTLAHLQLEKESGRLEHPALAVMPTSLVPNWLDEARRFAPGLRVLALHGPGRNKHFANLAEHDLVLTTYALVPRDLEPLKAQPWHLLVLDEAQNIKSSTSKAAQAVRELQASQRLCLTGTPMENNLGELWSIFHFLMPGWLGDSKRFTQEYRTPIERHGDAERMAHLASRIRPFLLRRTKEQVATELPAKTEMIHWVELSDAQRDTYEALRVAMDKKVRDEIARNGAARSQIVILDALLKLRQVCCDLRLVKGTEAKGSFADKGKLGSLLEMLEELLSEGRKVLLFSQFTSMLALIEFELEKRGIRYSLLTGDTRDRRAPVQQFQNGDSEVFLISLKAGGTGLNLTAADTVIHYDPWWNPASENQATDRAYRIGQDKPVFVFKLITRGTVEEKIQQLQQEKAALAAGLLDGGQAGQWRLGDEEIEALFAPLPGKRSK</sequence>
<dbReference type="GO" id="GO:0016787">
    <property type="term" value="F:hydrolase activity"/>
    <property type="evidence" value="ECO:0007669"/>
    <property type="project" value="UniProtKB-KW"/>
</dbReference>
<dbReference type="PROSITE" id="PS51194">
    <property type="entry name" value="HELICASE_CTER"/>
    <property type="match status" value="1"/>
</dbReference>
<dbReference type="InterPro" id="IPR038718">
    <property type="entry name" value="SNF2-like_sf"/>
</dbReference>
<name>A0ABU7GKC8_9PSED</name>
<feature type="domain" description="Helicase ATP-binding" evidence="6">
    <location>
        <begin position="646"/>
        <end position="806"/>
    </location>
</feature>
<evidence type="ECO:0000256" key="4">
    <source>
        <dbReference type="SAM" id="MobiDB-lite"/>
    </source>
</evidence>
<proteinExistence type="predicted"/>
<keyword evidence="9" id="KW-1185">Reference proteome</keyword>
<evidence type="ECO:0000313" key="8">
    <source>
        <dbReference type="EMBL" id="MEE1879499.1"/>
    </source>
</evidence>
<comment type="caution">
    <text evidence="8">The sequence shown here is derived from an EMBL/GenBank/DDBJ whole genome shotgun (WGS) entry which is preliminary data.</text>
</comment>
<keyword evidence="3" id="KW-0862">Zinc</keyword>
<dbReference type="InterPro" id="IPR007527">
    <property type="entry name" value="Znf_SWIM"/>
</dbReference>
<feature type="compositionally biased region" description="Polar residues" evidence="4">
    <location>
        <begin position="396"/>
        <end position="408"/>
    </location>
</feature>
<keyword evidence="2 8" id="KW-0067">ATP-binding</keyword>
<feature type="region of interest" description="Disordered" evidence="4">
    <location>
        <begin position="388"/>
        <end position="408"/>
    </location>
</feature>
<dbReference type="PROSITE" id="PS50966">
    <property type="entry name" value="ZF_SWIM"/>
    <property type="match status" value="1"/>
</dbReference>
<dbReference type="Proteomes" id="UP001329505">
    <property type="component" value="Unassembled WGS sequence"/>
</dbReference>
<keyword evidence="3" id="KW-0479">Metal-binding</keyword>
<dbReference type="SUPFAM" id="SSF52540">
    <property type="entry name" value="P-loop containing nucleoside triphosphate hydrolases"/>
    <property type="match status" value="2"/>
</dbReference>
<dbReference type="EC" id="3.6.4.-" evidence="8"/>